<feature type="transmembrane region" description="Helical" evidence="6">
    <location>
        <begin position="138"/>
        <end position="157"/>
    </location>
</feature>
<dbReference type="AlphaFoldDB" id="A0A948T1Q7"/>
<name>A0A948T1Q7_9FIRM</name>
<evidence type="ECO:0000313" key="8">
    <source>
        <dbReference type="EMBL" id="MBU3805947.1"/>
    </source>
</evidence>
<reference evidence="8" key="2">
    <citation type="submission" date="2021-04" db="EMBL/GenBank/DDBJ databases">
        <authorList>
            <person name="Gilroy R."/>
        </authorList>
    </citation>
    <scope>NUCLEOTIDE SEQUENCE</scope>
    <source>
        <strain evidence="8">B5_2728</strain>
    </source>
</reference>
<protein>
    <recommendedName>
        <fullName evidence="6">TVP38/TMEM64 family membrane protein</fullName>
    </recommendedName>
</protein>
<dbReference type="InterPro" id="IPR015414">
    <property type="entry name" value="TMEM64"/>
</dbReference>
<feature type="transmembrane region" description="Helical" evidence="6">
    <location>
        <begin position="6"/>
        <end position="28"/>
    </location>
</feature>
<organism evidence="8 9">
    <name type="scientific">Candidatus Allofournierella pullistercoris</name>
    <dbReference type="NCBI Taxonomy" id="2838597"/>
    <lineage>
        <taxon>Bacteria</taxon>
        <taxon>Bacillati</taxon>
        <taxon>Bacillota</taxon>
        <taxon>Clostridia</taxon>
        <taxon>Eubacteriales</taxon>
        <taxon>Oscillospiraceae</taxon>
        <taxon>Allofournierella</taxon>
    </lineage>
</organism>
<keyword evidence="4 6" id="KW-1133">Transmembrane helix</keyword>
<accession>A0A948T1Q7</accession>
<keyword evidence="3 6" id="KW-0812">Transmembrane</keyword>
<sequence length="232" mass="25912">MKSKSPSWLAALAIALVGGTGMLAAFIYRQPLWEIITQHEARLAFVDWVRSQGLVGILVFLCLQMLQIVLAVLPGEPVELMAGALYGSWGGLAICLLGVLLASGFIYGFVFLLKERFSHHKALAQYGFLQHPQRVRQMLYLLFFLPGTPKDMLLYVGPFLPVSWKEFLVISTLARIPSVLTSTVAGSSLLQGQWWVAVVIFVVMGTAGLLCIRYESRILDWMRCKVQFFSKK</sequence>
<proteinExistence type="inferred from homology"/>
<dbReference type="PANTHER" id="PTHR12677">
    <property type="entry name" value="GOLGI APPARATUS MEMBRANE PROTEIN TVP38-RELATED"/>
    <property type="match status" value="1"/>
</dbReference>
<dbReference type="Pfam" id="PF09335">
    <property type="entry name" value="VTT_dom"/>
    <property type="match status" value="1"/>
</dbReference>
<keyword evidence="5 6" id="KW-0472">Membrane</keyword>
<dbReference type="Proteomes" id="UP000713596">
    <property type="component" value="Unassembled WGS sequence"/>
</dbReference>
<evidence type="ECO:0000256" key="2">
    <source>
        <dbReference type="ARBA" id="ARBA00022475"/>
    </source>
</evidence>
<dbReference type="GO" id="GO:0005886">
    <property type="term" value="C:plasma membrane"/>
    <property type="evidence" value="ECO:0007669"/>
    <property type="project" value="UniProtKB-SubCell"/>
</dbReference>
<feature type="transmembrane region" description="Helical" evidence="6">
    <location>
        <begin position="85"/>
        <end position="113"/>
    </location>
</feature>
<evidence type="ECO:0000256" key="1">
    <source>
        <dbReference type="ARBA" id="ARBA00004651"/>
    </source>
</evidence>
<evidence type="ECO:0000256" key="4">
    <source>
        <dbReference type="ARBA" id="ARBA00022989"/>
    </source>
</evidence>
<keyword evidence="2 6" id="KW-1003">Cell membrane</keyword>
<comment type="caution">
    <text evidence="8">The sequence shown here is derived from an EMBL/GenBank/DDBJ whole genome shotgun (WGS) entry which is preliminary data.</text>
</comment>
<dbReference type="PANTHER" id="PTHR12677:SF59">
    <property type="entry name" value="GOLGI APPARATUS MEMBRANE PROTEIN TVP38-RELATED"/>
    <property type="match status" value="1"/>
</dbReference>
<feature type="domain" description="VTT" evidence="7">
    <location>
        <begin position="73"/>
        <end position="187"/>
    </location>
</feature>
<reference evidence="8" key="1">
    <citation type="journal article" date="2021" name="PeerJ">
        <title>Extensive microbial diversity within the chicken gut microbiome revealed by metagenomics and culture.</title>
        <authorList>
            <person name="Gilroy R."/>
            <person name="Ravi A."/>
            <person name="Getino M."/>
            <person name="Pursley I."/>
            <person name="Horton D.L."/>
            <person name="Alikhan N.F."/>
            <person name="Baker D."/>
            <person name="Gharbi K."/>
            <person name="Hall N."/>
            <person name="Watson M."/>
            <person name="Adriaenssens E.M."/>
            <person name="Foster-Nyarko E."/>
            <person name="Jarju S."/>
            <person name="Secka A."/>
            <person name="Antonio M."/>
            <person name="Oren A."/>
            <person name="Chaudhuri R.R."/>
            <person name="La Ragione R."/>
            <person name="Hildebrand F."/>
            <person name="Pallen M.J."/>
        </authorList>
    </citation>
    <scope>NUCLEOTIDE SEQUENCE</scope>
    <source>
        <strain evidence="8">B5_2728</strain>
    </source>
</reference>
<evidence type="ECO:0000313" key="9">
    <source>
        <dbReference type="Proteomes" id="UP000713596"/>
    </source>
</evidence>
<evidence type="ECO:0000256" key="6">
    <source>
        <dbReference type="RuleBase" id="RU366058"/>
    </source>
</evidence>
<dbReference type="InterPro" id="IPR032816">
    <property type="entry name" value="VTT_dom"/>
</dbReference>
<comment type="subcellular location">
    <subcellularLocation>
        <location evidence="1 6">Cell membrane</location>
        <topology evidence="1 6">Multi-pass membrane protein</topology>
    </subcellularLocation>
</comment>
<comment type="similarity">
    <text evidence="6">Belongs to the TVP38/TMEM64 family.</text>
</comment>
<evidence type="ECO:0000259" key="7">
    <source>
        <dbReference type="Pfam" id="PF09335"/>
    </source>
</evidence>
<dbReference type="EMBL" id="JAHLFP010000026">
    <property type="protein sequence ID" value="MBU3805947.1"/>
    <property type="molecule type" value="Genomic_DNA"/>
</dbReference>
<evidence type="ECO:0000256" key="5">
    <source>
        <dbReference type="ARBA" id="ARBA00023136"/>
    </source>
</evidence>
<feature type="transmembrane region" description="Helical" evidence="6">
    <location>
        <begin position="194"/>
        <end position="212"/>
    </location>
</feature>
<evidence type="ECO:0000256" key="3">
    <source>
        <dbReference type="ARBA" id="ARBA00022692"/>
    </source>
</evidence>
<feature type="transmembrane region" description="Helical" evidence="6">
    <location>
        <begin position="49"/>
        <end position="73"/>
    </location>
</feature>
<gene>
    <name evidence="8" type="ORF">H9882_03535</name>
</gene>